<dbReference type="InterPro" id="IPR037401">
    <property type="entry name" value="SnoaL-like"/>
</dbReference>
<name>A0A1T5FAW0_9SPHN</name>
<protein>
    <submittedName>
        <fullName evidence="2">SnoaL-like domain-containing protein</fullName>
    </submittedName>
</protein>
<gene>
    <name evidence="2" type="ORF">SAMN06295920_1095</name>
</gene>
<dbReference type="InterPro" id="IPR032710">
    <property type="entry name" value="NTF2-like_dom_sf"/>
</dbReference>
<dbReference type="STRING" id="439228.SAMN06295920_1095"/>
<organism evidence="2 3">
    <name type="scientific">Rhizorhabdus histidinilytica</name>
    <dbReference type="NCBI Taxonomy" id="439228"/>
    <lineage>
        <taxon>Bacteria</taxon>
        <taxon>Pseudomonadati</taxon>
        <taxon>Pseudomonadota</taxon>
        <taxon>Alphaproteobacteria</taxon>
        <taxon>Sphingomonadales</taxon>
        <taxon>Sphingomonadaceae</taxon>
        <taxon>Rhizorhabdus</taxon>
    </lineage>
</organism>
<dbReference type="Proteomes" id="UP000189818">
    <property type="component" value="Unassembled WGS sequence"/>
</dbReference>
<dbReference type="AlphaFoldDB" id="A0A1T5FAW0"/>
<evidence type="ECO:0000313" key="2">
    <source>
        <dbReference type="EMBL" id="SKB93290.1"/>
    </source>
</evidence>
<proteinExistence type="predicted"/>
<dbReference type="SUPFAM" id="SSF54427">
    <property type="entry name" value="NTF2-like"/>
    <property type="match status" value="1"/>
</dbReference>
<evidence type="ECO:0000313" key="3">
    <source>
        <dbReference type="Proteomes" id="UP000189818"/>
    </source>
</evidence>
<accession>A0A1T5FAW0</accession>
<dbReference type="Pfam" id="PF13577">
    <property type="entry name" value="SnoaL_4"/>
    <property type="match status" value="1"/>
</dbReference>
<evidence type="ECO:0000259" key="1">
    <source>
        <dbReference type="Pfam" id="PF13577"/>
    </source>
</evidence>
<reference evidence="3" key="1">
    <citation type="submission" date="2017-02" db="EMBL/GenBank/DDBJ databases">
        <authorList>
            <person name="Varghese N."/>
            <person name="Submissions S."/>
        </authorList>
    </citation>
    <scope>NUCLEOTIDE SEQUENCE [LARGE SCALE GENOMIC DNA]</scope>
    <source>
        <strain evidence="3">UM2</strain>
    </source>
</reference>
<dbReference type="RefSeq" id="WP_176152617.1">
    <property type="nucleotide sequence ID" value="NZ_FUYM01000009.1"/>
</dbReference>
<keyword evidence="3" id="KW-1185">Reference proteome</keyword>
<dbReference type="EMBL" id="FUYM01000009">
    <property type="protein sequence ID" value="SKB93290.1"/>
    <property type="molecule type" value="Genomic_DNA"/>
</dbReference>
<sequence>MDLEKRAIAADLLHEFCWHADMGAGDRIAALFTDDATVVTPHFQLAGRAEIHDWFSARARPGERQVRHILSNLRFDERDDGTMGVTAYTMVTMLLPTGEAAKVAVGTSTDELRFDGRRALFAARRLDIAFEGRFAVEGGAA</sequence>
<feature type="domain" description="SnoaL-like" evidence="1">
    <location>
        <begin position="3"/>
        <end position="115"/>
    </location>
</feature>
<dbReference type="Gene3D" id="3.10.450.50">
    <property type="match status" value="1"/>
</dbReference>